<evidence type="ECO:0000313" key="4">
    <source>
        <dbReference type="Proteomes" id="UP000077275"/>
    </source>
</evidence>
<keyword evidence="4" id="KW-1185">Reference proteome</keyword>
<organism evidence="3 4">
    <name type="scientific">Methanobrevibacter cuticularis</name>
    <dbReference type="NCBI Taxonomy" id="47311"/>
    <lineage>
        <taxon>Archaea</taxon>
        <taxon>Methanobacteriati</taxon>
        <taxon>Methanobacteriota</taxon>
        <taxon>Methanomada group</taxon>
        <taxon>Methanobacteria</taxon>
        <taxon>Methanobacteriales</taxon>
        <taxon>Methanobacteriaceae</taxon>
        <taxon>Methanobrevibacter</taxon>
    </lineage>
</organism>
<dbReference type="InterPro" id="IPR001434">
    <property type="entry name" value="OmcB-like_DUF11"/>
</dbReference>
<dbReference type="InterPro" id="IPR013783">
    <property type="entry name" value="Ig-like_fold"/>
</dbReference>
<accession>A0A166D416</accession>
<dbReference type="InterPro" id="IPR012334">
    <property type="entry name" value="Pectin_lyas_fold"/>
</dbReference>
<feature type="domain" description="DUF11" evidence="1">
    <location>
        <begin position="410"/>
        <end position="506"/>
    </location>
</feature>
<evidence type="ECO:0000259" key="1">
    <source>
        <dbReference type="Pfam" id="PF01345"/>
    </source>
</evidence>
<dbReference type="PATRIC" id="fig|47311.3.peg.1781"/>
<dbReference type="EMBL" id="LWMW01000126">
    <property type="protein sequence ID" value="KZX15181.1"/>
    <property type="molecule type" value="Genomic_DNA"/>
</dbReference>
<dbReference type="SUPFAM" id="SSF51126">
    <property type="entry name" value="Pectin lyase-like"/>
    <property type="match status" value="1"/>
</dbReference>
<evidence type="ECO:0000313" key="3">
    <source>
        <dbReference type="EMBL" id="KZX15181.1"/>
    </source>
</evidence>
<protein>
    <recommendedName>
        <fullName evidence="5">Right handed beta helix domain-containing protein</fullName>
    </recommendedName>
</protein>
<proteinExistence type="predicted"/>
<evidence type="ECO:0008006" key="5">
    <source>
        <dbReference type="Google" id="ProtNLM"/>
    </source>
</evidence>
<dbReference type="AlphaFoldDB" id="A0A166D416"/>
<gene>
    <name evidence="3" type="ORF">MBCUT_16350</name>
</gene>
<dbReference type="InterPro" id="IPR039448">
    <property type="entry name" value="Beta_helix"/>
</dbReference>
<dbReference type="SMART" id="SM00710">
    <property type="entry name" value="PbH1"/>
    <property type="match status" value="9"/>
</dbReference>
<dbReference type="Pfam" id="PF13229">
    <property type="entry name" value="Beta_helix"/>
    <property type="match status" value="1"/>
</dbReference>
<name>A0A166D416_9EURY</name>
<dbReference type="Proteomes" id="UP000077275">
    <property type="component" value="Unassembled WGS sequence"/>
</dbReference>
<dbReference type="InterPro" id="IPR022441">
    <property type="entry name" value="Para_beta_helix_rpt-2"/>
</dbReference>
<comment type="caution">
    <text evidence="3">The sequence shown here is derived from an EMBL/GenBank/DDBJ whole genome shotgun (WGS) entry which is preliminary data.</text>
</comment>
<dbReference type="NCBIfam" id="TIGR03804">
    <property type="entry name" value="para_beta_helix"/>
    <property type="match status" value="3"/>
</dbReference>
<evidence type="ECO:0000259" key="2">
    <source>
        <dbReference type="Pfam" id="PF13229"/>
    </source>
</evidence>
<dbReference type="Pfam" id="PF01345">
    <property type="entry name" value="DUF11"/>
    <property type="match status" value="1"/>
</dbReference>
<dbReference type="InterPro" id="IPR006626">
    <property type="entry name" value="PbH1"/>
</dbReference>
<reference evidence="3 4" key="1">
    <citation type="submission" date="2016-04" db="EMBL/GenBank/DDBJ databases">
        <title>Genome sequence of Methanobrevibacter cuticularis DSM 11139.</title>
        <authorList>
            <person name="Poehlein A."/>
            <person name="Seedorf H."/>
            <person name="Daniel R."/>
        </authorList>
    </citation>
    <scope>NUCLEOTIDE SEQUENCE [LARGE SCALE GENOMIC DNA]</scope>
    <source>
        <strain evidence="3 4">DSM 11139</strain>
    </source>
</reference>
<dbReference type="Gene3D" id="2.60.40.10">
    <property type="entry name" value="Immunoglobulins"/>
    <property type="match status" value="1"/>
</dbReference>
<dbReference type="Gene3D" id="2.160.20.10">
    <property type="entry name" value="Single-stranded right-handed beta-helix, Pectin lyase-like"/>
    <property type="match status" value="1"/>
</dbReference>
<sequence>MISNTSYAATWIIDFPDAGMPINIDRIQNIIDINATDGDTLLFKGTSYSHLYLLINKSLNIISEVGTKITGCPQNPNEQKAIFVINEGGSGTNISGFNITSTPENSTAIFITNSSNVTIKNNTITGNGTGVKVNTSTNVTVNNNTITNSKTGINITDSNNTKIINNTITGNEEGIRFSGNTSNSEISKNNISKNKEYGIMFEGPEINTHRNVKINYNYINDNEHNSGIYINSSYPNMNISSNMITNNGRHGICMDYGANKTGNPIIEYNYILGNKGFNDFAIQRINTSDDDRLPLTIGYNFYGTSSRSLLPLCAKTDTGIIYTKLEKISNGLYKISYLTADTNTLVKEMIAHDVKVYLNDEFKNVLVSNGAGIVDFRESNFKSSGNEVYTYYKYKESIQVKESDIPKKSINISTTINSNKIKNGATAKYTVTVKNNGDKKIKNINISKMIPNFNVYNYNVNIGTFNKKTGIWTIPLLNAGEIATLNIFIVPNKANTYKTKAVLTGDGFNIESNQLSMKVEDYVKILSTNKISAKTIKRNKSTYLISTLKNTGTLSSKYLKISIKLPKNLKLVNINYKKYFNKKTNQWKIKVPMKKTLILKMKIKGIKKSTNKITFNINGKKQTKKLRVL</sequence>
<dbReference type="InterPro" id="IPR011050">
    <property type="entry name" value="Pectin_lyase_fold/virulence"/>
</dbReference>
<feature type="domain" description="Right handed beta helix" evidence="2">
    <location>
        <begin position="108"/>
        <end position="259"/>
    </location>
</feature>